<dbReference type="SUPFAM" id="SSF47473">
    <property type="entry name" value="EF-hand"/>
    <property type="match status" value="1"/>
</dbReference>
<accession>A0A383DTL8</accession>
<dbReference type="Gene3D" id="1.10.238.10">
    <property type="entry name" value="EF-hand"/>
    <property type="match status" value="1"/>
</dbReference>
<feature type="compositionally biased region" description="Low complexity" evidence="1">
    <location>
        <begin position="13"/>
        <end position="23"/>
    </location>
</feature>
<dbReference type="PROSITE" id="PS50222">
    <property type="entry name" value="EF_HAND_2"/>
    <property type="match status" value="1"/>
</dbReference>
<feature type="compositionally biased region" description="Polar residues" evidence="1">
    <location>
        <begin position="144"/>
        <end position="162"/>
    </location>
</feature>
<evidence type="ECO:0000313" key="3">
    <source>
        <dbReference type="EMBL" id="SVE47841.1"/>
    </source>
</evidence>
<dbReference type="InterPro" id="IPR002048">
    <property type="entry name" value="EF_hand_dom"/>
</dbReference>
<dbReference type="EMBL" id="UINC01220083">
    <property type="protein sequence ID" value="SVE47841.1"/>
    <property type="molecule type" value="Genomic_DNA"/>
</dbReference>
<dbReference type="InterPro" id="IPR011992">
    <property type="entry name" value="EF-hand-dom_pair"/>
</dbReference>
<feature type="domain" description="EF-hand" evidence="2">
    <location>
        <begin position="163"/>
        <end position="198"/>
    </location>
</feature>
<evidence type="ECO:0000256" key="1">
    <source>
        <dbReference type="SAM" id="MobiDB-lite"/>
    </source>
</evidence>
<proteinExistence type="predicted"/>
<feature type="region of interest" description="Disordered" evidence="1">
    <location>
        <begin position="144"/>
        <end position="166"/>
    </location>
</feature>
<name>A0A383DTL8_9ZZZZ</name>
<feature type="non-terminal residue" evidence="3">
    <location>
        <position position="1"/>
    </location>
</feature>
<reference evidence="3" key="1">
    <citation type="submission" date="2018-05" db="EMBL/GenBank/DDBJ databases">
        <authorList>
            <person name="Lanie J.A."/>
            <person name="Ng W.-L."/>
            <person name="Kazmierczak K.M."/>
            <person name="Andrzejewski T.M."/>
            <person name="Davidsen T.M."/>
            <person name="Wayne K.J."/>
            <person name="Tettelin H."/>
            <person name="Glass J.I."/>
            <person name="Rusch D."/>
            <person name="Podicherti R."/>
            <person name="Tsui H.-C.T."/>
            <person name="Winkler M.E."/>
        </authorList>
    </citation>
    <scope>NUCLEOTIDE SEQUENCE</scope>
</reference>
<sequence length="234" mass="26079">QSWPEDKHFPLDSQSSSYKKSSSPRLVSLRPGMGHGHGPPWTHADSYAFAQSVVKTGKPWCVQKKVSINNGTVKASFSSSKPFESAVLISTTDSGATGSRDWTETRASLVNNNDTWTTTAPLPPGTTAWFFNFKSGDLIASTDFQQVTPTKTSQPKGSSPNKNKMKERNVLFSRIDTNKDELLSQEEYVLFYKNLFPNLDTNQDSFLDQDEFVHKTAMCFGDTNKDGILTKDEY</sequence>
<gene>
    <name evidence="3" type="ORF">METZ01_LOCUS500695</name>
</gene>
<feature type="compositionally biased region" description="Basic and acidic residues" evidence="1">
    <location>
        <begin position="1"/>
        <end position="10"/>
    </location>
</feature>
<feature type="region of interest" description="Disordered" evidence="1">
    <location>
        <begin position="1"/>
        <end position="36"/>
    </location>
</feature>
<dbReference type="AlphaFoldDB" id="A0A383DTL8"/>
<dbReference type="InterPro" id="IPR018247">
    <property type="entry name" value="EF_Hand_1_Ca_BS"/>
</dbReference>
<feature type="non-terminal residue" evidence="3">
    <location>
        <position position="234"/>
    </location>
</feature>
<protein>
    <recommendedName>
        <fullName evidence="2">EF-hand domain-containing protein</fullName>
    </recommendedName>
</protein>
<organism evidence="3">
    <name type="scientific">marine metagenome</name>
    <dbReference type="NCBI Taxonomy" id="408172"/>
    <lineage>
        <taxon>unclassified sequences</taxon>
        <taxon>metagenomes</taxon>
        <taxon>ecological metagenomes</taxon>
    </lineage>
</organism>
<evidence type="ECO:0000259" key="2">
    <source>
        <dbReference type="PROSITE" id="PS50222"/>
    </source>
</evidence>
<dbReference type="GO" id="GO:0005509">
    <property type="term" value="F:calcium ion binding"/>
    <property type="evidence" value="ECO:0007669"/>
    <property type="project" value="InterPro"/>
</dbReference>
<dbReference type="PROSITE" id="PS00018">
    <property type="entry name" value="EF_HAND_1"/>
    <property type="match status" value="1"/>
</dbReference>